<comment type="caution">
    <text evidence="10">The sequence shown here is derived from an EMBL/GenBank/DDBJ whole genome shotgun (WGS) entry which is preliminary data.</text>
</comment>
<dbReference type="Gene3D" id="1.10.510.10">
    <property type="entry name" value="Transferase(Phosphotransferase) domain 1"/>
    <property type="match status" value="2"/>
</dbReference>
<dbReference type="InterPro" id="IPR008271">
    <property type="entry name" value="Ser/Thr_kinase_AS"/>
</dbReference>
<dbReference type="GO" id="GO:0004674">
    <property type="term" value="F:protein serine/threonine kinase activity"/>
    <property type="evidence" value="ECO:0007669"/>
    <property type="project" value="UniProtKB-KW"/>
</dbReference>
<reference evidence="10" key="2">
    <citation type="submission" date="2019-07" db="EMBL/GenBank/DDBJ databases">
        <authorList>
            <person name="Yang Y."/>
            <person name="Bocs S."/>
            <person name="Baudouin L."/>
        </authorList>
    </citation>
    <scope>NUCLEOTIDE SEQUENCE</scope>
    <source>
        <tissue evidence="10">Spear leaf of Hainan Tall coconut</tissue>
    </source>
</reference>
<dbReference type="PANTHER" id="PTHR45631">
    <property type="entry name" value="OS07G0107800 PROTEIN-RELATED"/>
    <property type="match status" value="1"/>
</dbReference>
<dbReference type="SUPFAM" id="SSF56112">
    <property type="entry name" value="Protein kinase-like (PK-like)"/>
    <property type="match status" value="2"/>
</dbReference>
<evidence type="ECO:0000313" key="10">
    <source>
        <dbReference type="EMBL" id="KAG1346651.1"/>
    </source>
</evidence>
<sequence>MGFGGLTFELAQDAAQGLEYLHKACKPPLIHKDVKTGNILLSQGLKSKIADFGLSKVFHSKACKAIALSWGERLRIAVDAAQGLEYLHEGCKPPLIHRDVKTGNILLSQGLEAKIADFGLSKVFHSDIQSHVSTTVVGTPGYLDPEYVLFLHFSYFGLQEKASLKNSSPNGIWSRKDAISPKVNVASRTNQTDFYMCSYYNTFQLIPESCGIIHWVHQRFASGNIEDAIDPRMKGEYDVSSIWKAADVALNYTEQASIQRPTMADVVMQLKEGLEQEAARERSMNCNLFTCSENLHTESMDESRNGIFETEHVGNISAVSEGTQSCLDHNTGTGLQVVGKDFVSTTVTVK</sequence>
<dbReference type="InterPro" id="IPR000719">
    <property type="entry name" value="Prot_kinase_dom"/>
</dbReference>
<keyword evidence="6" id="KW-0067">ATP-binding</keyword>
<dbReference type="Proteomes" id="UP000797356">
    <property type="component" value="Chromosome 6"/>
</dbReference>
<dbReference type="SMART" id="SM00220">
    <property type="entry name" value="S_TKc"/>
    <property type="match status" value="1"/>
</dbReference>
<evidence type="ECO:0000256" key="5">
    <source>
        <dbReference type="ARBA" id="ARBA00022777"/>
    </source>
</evidence>
<feature type="domain" description="Protein kinase" evidence="9">
    <location>
        <begin position="1"/>
        <end position="274"/>
    </location>
</feature>
<evidence type="ECO:0000256" key="4">
    <source>
        <dbReference type="ARBA" id="ARBA00022741"/>
    </source>
</evidence>
<proteinExistence type="predicted"/>
<dbReference type="FunFam" id="1.10.510.10:FF:001023">
    <property type="entry name" value="Os07g0541700 protein"/>
    <property type="match status" value="1"/>
</dbReference>
<evidence type="ECO:0000256" key="6">
    <source>
        <dbReference type="ARBA" id="ARBA00022840"/>
    </source>
</evidence>
<dbReference type="EC" id="2.7.11.1" evidence="1"/>
<keyword evidence="3" id="KW-0808">Transferase</keyword>
<dbReference type="GO" id="GO:0005524">
    <property type="term" value="F:ATP binding"/>
    <property type="evidence" value="ECO:0007669"/>
    <property type="project" value="UniProtKB-KW"/>
</dbReference>
<dbReference type="PROSITE" id="PS50011">
    <property type="entry name" value="PROTEIN_KINASE_DOM"/>
    <property type="match status" value="1"/>
</dbReference>
<keyword evidence="10" id="KW-0675">Receptor</keyword>
<reference evidence="10" key="1">
    <citation type="journal article" date="2017" name="Gigascience">
        <title>The genome draft of coconut (Cocos nucifera).</title>
        <authorList>
            <person name="Xiao Y."/>
            <person name="Xu P."/>
            <person name="Fan H."/>
            <person name="Baudouin L."/>
            <person name="Xia W."/>
            <person name="Bocs S."/>
            <person name="Xu J."/>
            <person name="Li Q."/>
            <person name="Guo A."/>
            <person name="Zhou L."/>
            <person name="Li J."/>
            <person name="Wu Y."/>
            <person name="Ma Z."/>
            <person name="Armero A."/>
            <person name="Issali A.E."/>
            <person name="Liu N."/>
            <person name="Peng M."/>
            <person name="Yang Y."/>
        </authorList>
    </citation>
    <scope>NUCLEOTIDE SEQUENCE</scope>
    <source>
        <tissue evidence="10">Spear leaf of Hainan Tall coconut</tissue>
    </source>
</reference>
<dbReference type="PROSITE" id="PS00108">
    <property type="entry name" value="PROTEIN_KINASE_ST"/>
    <property type="match status" value="2"/>
</dbReference>
<evidence type="ECO:0000313" key="11">
    <source>
        <dbReference type="Proteomes" id="UP000797356"/>
    </source>
</evidence>
<keyword evidence="4" id="KW-0547">Nucleotide-binding</keyword>
<dbReference type="AlphaFoldDB" id="A0A8K0IBP8"/>
<evidence type="ECO:0000256" key="8">
    <source>
        <dbReference type="ARBA" id="ARBA00048679"/>
    </source>
</evidence>
<evidence type="ECO:0000256" key="1">
    <source>
        <dbReference type="ARBA" id="ARBA00012513"/>
    </source>
</evidence>
<comment type="catalytic activity">
    <reaction evidence="7">
        <text>L-threonyl-[protein] + ATP = O-phospho-L-threonyl-[protein] + ADP + H(+)</text>
        <dbReference type="Rhea" id="RHEA:46608"/>
        <dbReference type="Rhea" id="RHEA-COMP:11060"/>
        <dbReference type="Rhea" id="RHEA-COMP:11605"/>
        <dbReference type="ChEBI" id="CHEBI:15378"/>
        <dbReference type="ChEBI" id="CHEBI:30013"/>
        <dbReference type="ChEBI" id="CHEBI:30616"/>
        <dbReference type="ChEBI" id="CHEBI:61977"/>
        <dbReference type="ChEBI" id="CHEBI:456216"/>
        <dbReference type="EC" id="2.7.11.1"/>
    </reaction>
</comment>
<dbReference type="OrthoDB" id="1909384at2759"/>
<keyword evidence="2" id="KW-0723">Serine/threonine-protein kinase</keyword>
<dbReference type="PANTHER" id="PTHR45631:SF202">
    <property type="entry name" value="SENESCENCE-INDUCED RECEPTOR-LIKE SERINE_THREONINE-PROTEIN KINASE"/>
    <property type="match status" value="1"/>
</dbReference>
<name>A0A8K0IBP8_COCNU</name>
<dbReference type="InterPro" id="IPR011009">
    <property type="entry name" value="Kinase-like_dom_sf"/>
</dbReference>
<gene>
    <name evidence="10" type="ORF">COCNU_06G004800</name>
</gene>
<accession>A0A8K0IBP8</accession>
<protein>
    <recommendedName>
        <fullName evidence="1">non-specific serine/threonine protein kinase</fullName>
        <ecNumber evidence="1">2.7.11.1</ecNumber>
    </recommendedName>
</protein>
<dbReference type="Pfam" id="PF00069">
    <property type="entry name" value="Pkinase"/>
    <property type="match status" value="2"/>
</dbReference>
<keyword evidence="5 10" id="KW-0418">Kinase</keyword>
<evidence type="ECO:0000256" key="7">
    <source>
        <dbReference type="ARBA" id="ARBA00047899"/>
    </source>
</evidence>
<organism evidence="10 11">
    <name type="scientific">Cocos nucifera</name>
    <name type="common">Coconut palm</name>
    <dbReference type="NCBI Taxonomy" id="13894"/>
    <lineage>
        <taxon>Eukaryota</taxon>
        <taxon>Viridiplantae</taxon>
        <taxon>Streptophyta</taxon>
        <taxon>Embryophyta</taxon>
        <taxon>Tracheophyta</taxon>
        <taxon>Spermatophyta</taxon>
        <taxon>Magnoliopsida</taxon>
        <taxon>Liliopsida</taxon>
        <taxon>Arecaceae</taxon>
        <taxon>Arecoideae</taxon>
        <taxon>Cocoseae</taxon>
        <taxon>Attaleinae</taxon>
        <taxon>Cocos</taxon>
    </lineage>
</organism>
<keyword evidence="11" id="KW-1185">Reference proteome</keyword>
<evidence type="ECO:0000256" key="3">
    <source>
        <dbReference type="ARBA" id="ARBA00022679"/>
    </source>
</evidence>
<evidence type="ECO:0000259" key="9">
    <source>
        <dbReference type="PROSITE" id="PS50011"/>
    </source>
</evidence>
<dbReference type="EMBL" id="CM017877">
    <property type="protein sequence ID" value="KAG1346651.1"/>
    <property type="molecule type" value="Genomic_DNA"/>
</dbReference>
<comment type="catalytic activity">
    <reaction evidence="8">
        <text>L-seryl-[protein] + ATP = O-phospho-L-seryl-[protein] + ADP + H(+)</text>
        <dbReference type="Rhea" id="RHEA:17989"/>
        <dbReference type="Rhea" id="RHEA-COMP:9863"/>
        <dbReference type="Rhea" id="RHEA-COMP:11604"/>
        <dbReference type="ChEBI" id="CHEBI:15378"/>
        <dbReference type="ChEBI" id="CHEBI:29999"/>
        <dbReference type="ChEBI" id="CHEBI:30616"/>
        <dbReference type="ChEBI" id="CHEBI:83421"/>
        <dbReference type="ChEBI" id="CHEBI:456216"/>
        <dbReference type="EC" id="2.7.11.1"/>
    </reaction>
</comment>
<evidence type="ECO:0000256" key="2">
    <source>
        <dbReference type="ARBA" id="ARBA00022527"/>
    </source>
</evidence>